<keyword evidence="1" id="KW-0812">Transmembrane</keyword>
<evidence type="ECO:0000313" key="2">
    <source>
        <dbReference type="EMBL" id="GLS85061.1"/>
    </source>
</evidence>
<reference evidence="2 3" key="1">
    <citation type="journal article" date="2014" name="Int. J. Syst. Evol. Microbiol.">
        <title>Complete genome sequence of Corynebacterium casei LMG S-19264T (=DSM 44701T), isolated from a smear-ripened cheese.</title>
        <authorList>
            <consortium name="US DOE Joint Genome Institute (JGI-PGF)"/>
            <person name="Walter F."/>
            <person name="Albersmeier A."/>
            <person name="Kalinowski J."/>
            <person name="Ruckert C."/>
        </authorList>
    </citation>
    <scope>NUCLEOTIDE SEQUENCE [LARGE SCALE GENOMIC DNA]</scope>
    <source>
        <strain evidence="2 3">NBRC 111766</strain>
    </source>
</reference>
<evidence type="ECO:0000256" key="1">
    <source>
        <dbReference type="SAM" id="Phobius"/>
    </source>
</evidence>
<keyword evidence="1" id="KW-0472">Membrane</keyword>
<feature type="transmembrane region" description="Helical" evidence="1">
    <location>
        <begin position="43"/>
        <end position="70"/>
    </location>
</feature>
<dbReference type="PANTHER" id="PTHR41795:SF1">
    <property type="entry name" value="EXOPOLYSACCHARIDE SYNTHESIS PROTEIN"/>
    <property type="match status" value="1"/>
</dbReference>
<dbReference type="EMBL" id="BSPP01000001">
    <property type="protein sequence ID" value="GLS85061.1"/>
    <property type="molecule type" value="Genomic_DNA"/>
</dbReference>
<dbReference type="InterPro" id="IPR010331">
    <property type="entry name" value="ExoD"/>
</dbReference>
<keyword evidence="1" id="KW-1133">Transmembrane helix</keyword>
<dbReference type="PANTHER" id="PTHR41795">
    <property type="entry name" value="EXOPOLYSACCHARIDE SYNTHESIS PROTEIN"/>
    <property type="match status" value="1"/>
</dbReference>
<dbReference type="Pfam" id="PF06055">
    <property type="entry name" value="ExoD"/>
    <property type="match status" value="1"/>
</dbReference>
<feature type="transmembrane region" description="Helical" evidence="1">
    <location>
        <begin position="168"/>
        <end position="201"/>
    </location>
</feature>
<accession>A0AA37U2E3</accession>
<proteinExistence type="predicted"/>
<dbReference type="AlphaFoldDB" id="A0AA37U2E3"/>
<evidence type="ECO:0000313" key="3">
    <source>
        <dbReference type="Proteomes" id="UP001157355"/>
    </source>
</evidence>
<sequence length="205" mass="21718">MPNPKPKIPFSQQLLQLAQDGSSERVSLGDLLAGIKAHARATLLILFAIPNLLPGLPGTSAVTGLPLVYLTLQMMLGRPVWLPGFIANRSLLRANLLAILTKAEPYLARIERVLHPRLSSLSSPQAQRIIGGVGVILSVLVMLPIPLGNFLPALAILIAALGLLAQDGYFIIAALVIAVLAVIVLVGVYWAVISAVIYMALSTKA</sequence>
<name>A0AA37U2E3_9RHOB</name>
<comment type="caution">
    <text evidence="2">The sequence shown here is derived from an EMBL/GenBank/DDBJ whole genome shotgun (WGS) entry which is preliminary data.</text>
</comment>
<dbReference type="PIRSF" id="PIRSF033239">
    <property type="entry name" value="ExoD"/>
    <property type="match status" value="1"/>
</dbReference>
<feature type="transmembrane region" description="Helical" evidence="1">
    <location>
        <begin position="129"/>
        <end position="162"/>
    </location>
</feature>
<gene>
    <name evidence="2" type="ORF">GCM10010873_00340</name>
</gene>
<protein>
    <submittedName>
        <fullName evidence="2">ABC transporter permease</fullName>
    </submittedName>
</protein>
<dbReference type="RefSeq" id="WP_284323297.1">
    <property type="nucleotide sequence ID" value="NZ_BSPP01000001.1"/>
</dbReference>
<dbReference type="Proteomes" id="UP001157355">
    <property type="component" value="Unassembled WGS sequence"/>
</dbReference>
<organism evidence="2 3">
    <name type="scientific">Cypionkella aquatica</name>
    <dbReference type="NCBI Taxonomy" id="1756042"/>
    <lineage>
        <taxon>Bacteria</taxon>
        <taxon>Pseudomonadati</taxon>
        <taxon>Pseudomonadota</taxon>
        <taxon>Alphaproteobacteria</taxon>
        <taxon>Rhodobacterales</taxon>
        <taxon>Paracoccaceae</taxon>
        <taxon>Cypionkella</taxon>
    </lineage>
</organism>
<keyword evidence="3" id="KW-1185">Reference proteome</keyword>